<evidence type="ECO:0000313" key="4">
    <source>
        <dbReference type="EMBL" id="TDU81825.1"/>
    </source>
</evidence>
<dbReference type="InterPro" id="IPR025241">
    <property type="entry name" value="DUF4190"/>
</dbReference>
<dbReference type="AlphaFoldDB" id="A0A4R7SSR4"/>
<dbReference type="Pfam" id="PF13828">
    <property type="entry name" value="DUF4190"/>
    <property type="match status" value="1"/>
</dbReference>
<feature type="coiled-coil region" evidence="1">
    <location>
        <begin position="67"/>
        <end position="94"/>
    </location>
</feature>
<feature type="transmembrane region" description="Helical" evidence="2">
    <location>
        <begin position="142"/>
        <end position="175"/>
    </location>
</feature>
<evidence type="ECO:0000256" key="2">
    <source>
        <dbReference type="SAM" id="Phobius"/>
    </source>
</evidence>
<keyword evidence="5" id="KW-1185">Reference proteome</keyword>
<reference evidence="4 5" key="1">
    <citation type="submission" date="2019-03" db="EMBL/GenBank/DDBJ databases">
        <title>Genomic Encyclopedia of Archaeal and Bacterial Type Strains, Phase II (KMG-II): from individual species to whole genera.</title>
        <authorList>
            <person name="Goeker M."/>
        </authorList>
    </citation>
    <scope>NUCLEOTIDE SEQUENCE [LARGE SCALE GENOMIC DNA]</scope>
    <source>
        <strain evidence="4 5">ATCC 25309</strain>
    </source>
</reference>
<keyword evidence="2" id="KW-0472">Membrane</keyword>
<keyword evidence="1" id="KW-0175">Coiled coil</keyword>
<keyword evidence="2" id="KW-0812">Transmembrane</keyword>
<evidence type="ECO:0000313" key="5">
    <source>
        <dbReference type="Proteomes" id="UP000295662"/>
    </source>
</evidence>
<evidence type="ECO:0000256" key="1">
    <source>
        <dbReference type="SAM" id="Coils"/>
    </source>
</evidence>
<evidence type="ECO:0000259" key="3">
    <source>
        <dbReference type="Pfam" id="PF13828"/>
    </source>
</evidence>
<comment type="caution">
    <text evidence="4">The sequence shown here is derived from an EMBL/GenBank/DDBJ whole genome shotgun (WGS) entry which is preliminary data.</text>
</comment>
<dbReference type="OrthoDB" id="4374883at2"/>
<organism evidence="4 5">
    <name type="scientific">Prosthecobacter fusiformis</name>
    <dbReference type="NCBI Taxonomy" id="48464"/>
    <lineage>
        <taxon>Bacteria</taxon>
        <taxon>Pseudomonadati</taxon>
        <taxon>Verrucomicrobiota</taxon>
        <taxon>Verrucomicrobiia</taxon>
        <taxon>Verrucomicrobiales</taxon>
        <taxon>Verrucomicrobiaceae</taxon>
        <taxon>Prosthecobacter</taxon>
    </lineage>
</organism>
<feature type="domain" description="DUF4190" evidence="3">
    <location>
        <begin position="142"/>
        <end position="204"/>
    </location>
</feature>
<keyword evidence="2" id="KW-1133">Transmembrane helix</keyword>
<sequence length="216" mass="24321">MSAPAQYHLQWRGQRFGPWDLATIREALSSGRIHSLYQIHVDEKWQPLRDFLENLHPSSDPVQVAAKQNETRLRTEYEAKLQDLQEKLEQAQSIPMPGRPPPIPEHLLRKPLFVAPPVEPTPPQLPTYHLEIPAASARTSGLAIASFVLSLLFFIPIVNLISWILSIIFGHIALVKIRNNPLLGGRGLAMAGLAITYGIIMIIIMSAVFMELFKHF</sequence>
<protein>
    <submittedName>
        <fullName evidence="4">Uncharacterized protein DUF4190</fullName>
    </submittedName>
</protein>
<dbReference type="EMBL" id="SOCA01000001">
    <property type="protein sequence ID" value="TDU81825.1"/>
    <property type="molecule type" value="Genomic_DNA"/>
</dbReference>
<proteinExistence type="predicted"/>
<dbReference type="Proteomes" id="UP000295662">
    <property type="component" value="Unassembled WGS sequence"/>
</dbReference>
<name>A0A4R7SSR4_9BACT</name>
<gene>
    <name evidence="4" type="ORF">EI77_01135</name>
</gene>
<accession>A0A4R7SSR4</accession>
<dbReference type="RefSeq" id="WP_133793739.1">
    <property type="nucleotide sequence ID" value="NZ_SOCA01000001.1"/>
</dbReference>
<feature type="transmembrane region" description="Helical" evidence="2">
    <location>
        <begin position="187"/>
        <end position="210"/>
    </location>
</feature>